<reference evidence="1" key="1">
    <citation type="journal article" date="2003" name="Genome Biol.">
        <title>An integrated gene annotation and transcriptional profiling approach towards the full gene content of the Drosophila genome.</title>
        <authorList>
            <person name="Hild M."/>
            <person name="Beckmann B."/>
            <person name="Haas S.A."/>
            <person name="Koch B."/>
            <person name="Solovyev V."/>
            <person name="Busold C."/>
            <person name="Fellenberg K."/>
            <person name="Boutros M."/>
            <person name="Vingron M."/>
            <person name="Sauer F."/>
            <person name="Hoheisel J.D."/>
            <person name="Paro R."/>
        </authorList>
    </citation>
    <scope>NUCLEOTIDE SEQUENCE</scope>
</reference>
<name>Q6IKF4_DROME</name>
<dbReference type="EMBL" id="BK002412">
    <property type="protein sequence ID" value="DAA03918.1"/>
    <property type="molecule type" value="Genomic_DNA"/>
</dbReference>
<accession>Q6IKF4</accession>
<dbReference type="AlphaFoldDB" id="Q6IKF4"/>
<sequence>MPCHCPLVGCEFHNCHKWSPTDTKSNPPPPSRSTCLSKGRLFVFHNSCICISICVDVCEEVEEVHVHNQIEPNRERTQTLGAHKSADVNGRKPTVRRRNTKRNFRANGDGDVDAGADTKIQITFGSESERSAGEHRNMFEAQTSAPTVFDRSPLGTTNPIWKLVSLLVGTGISINKSRLPHHRVDQNATASLRTWLIWVLSPPPPLYPSGLLVMFMPHDLFFICRHIFFPLLGPQS</sequence>
<organism evidence="1">
    <name type="scientific">Drosophila melanogaster</name>
    <name type="common">Fruit fly</name>
    <dbReference type="NCBI Taxonomy" id="7227"/>
    <lineage>
        <taxon>Eukaryota</taxon>
        <taxon>Metazoa</taxon>
        <taxon>Ecdysozoa</taxon>
        <taxon>Arthropoda</taxon>
        <taxon>Hexapoda</taxon>
        <taxon>Insecta</taxon>
        <taxon>Pterygota</taxon>
        <taxon>Neoptera</taxon>
        <taxon>Endopterygota</taxon>
        <taxon>Diptera</taxon>
        <taxon>Brachycera</taxon>
        <taxon>Muscomorpha</taxon>
        <taxon>Ephydroidea</taxon>
        <taxon>Drosophilidae</taxon>
        <taxon>Drosophila</taxon>
        <taxon>Sophophora</taxon>
    </lineage>
</organism>
<proteinExistence type="predicted"/>
<evidence type="ECO:0000313" key="1">
    <source>
        <dbReference type="EMBL" id="DAA03918.1"/>
    </source>
</evidence>
<protein>
    <submittedName>
        <fullName evidence="1">HDC12579</fullName>
    </submittedName>
</protein>
<gene>
    <name evidence="1" type="ORF">HDC12579</name>
</gene>